<dbReference type="RefSeq" id="WP_211699135.1">
    <property type="nucleotide sequence ID" value="NZ_CP046600.1"/>
</dbReference>
<dbReference type="Pfam" id="PF05305">
    <property type="entry name" value="DUF732"/>
    <property type="match status" value="1"/>
</dbReference>
<gene>
    <name evidence="3" type="ORF">F6B93_11040</name>
</gene>
<evidence type="ECO:0000313" key="4">
    <source>
        <dbReference type="Proteomes" id="UP000682202"/>
    </source>
</evidence>
<organism evidence="3 4">
    <name type="scientific">Mycobacterium spongiae</name>
    <dbReference type="NCBI Taxonomy" id="886343"/>
    <lineage>
        <taxon>Bacteria</taxon>
        <taxon>Bacillati</taxon>
        <taxon>Actinomycetota</taxon>
        <taxon>Actinomycetes</taxon>
        <taxon>Mycobacteriales</taxon>
        <taxon>Mycobacteriaceae</taxon>
        <taxon>Mycobacterium</taxon>
    </lineage>
</organism>
<dbReference type="AlphaFoldDB" id="A0A975JXL0"/>
<proteinExistence type="predicted"/>
<dbReference type="EMBL" id="CP046600">
    <property type="protein sequence ID" value="QUR67560.1"/>
    <property type="molecule type" value="Genomic_DNA"/>
</dbReference>
<dbReference type="KEGG" id="mspg:F6B93_11040"/>
<feature type="signal peptide" evidence="1">
    <location>
        <begin position="1"/>
        <end position="22"/>
    </location>
</feature>
<keyword evidence="1" id="KW-0732">Signal</keyword>
<reference evidence="3" key="1">
    <citation type="submission" date="2019-12" db="EMBL/GenBank/DDBJ databases">
        <title>Mycobacterium spongiae sp. nov.</title>
        <authorList>
            <person name="Stinear T."/>
        </authorList>
    </citation>
    <scope>NUCLEOTIDE SEQUENCE</scope>
    <source>
        <strain evidence="3">FSD4b-SM</strain>
    </source>
</reference>
<sequence>MFVRLRVVLVALLSLLGGAVGAASTAAADPVDDNFLAELQAQGVHYHVTPEQAIEGAHLVCQKLDNGMTPTQVAYDVLETSTMPGYRSGYFVGAAIHAYCPQHRPEEAELGLGD</sequence>
<feature type="chain" id="PRO_5039124236" evidence="1">
    <location>
        <begin position="23"/>
        <end position="114"/>
    </location>
</feature>
<evidence type="ECO:0000256" key="1">
    <source>
        <dbReference type="SAM" id="SignalP"/>
    </source>
</evidence>
<keyword evidence="4" id="KW-1185">Reference proteome</keyword>
<name>A0A975JXL0_9MYCO</name>
<dbReference type="Proteomes" id="UP000682202">
    <property type="component" value="Chromosome"/>
</dbReference>
<dbReference type="InterPro" id="IPR007969">
    <property type="entry name" value="DUF732"/>
</dbReference>
<evidence type="ECO:0000313" key="3">
    <source>
        <dbReference type="EMBL" id="QUR67560.1"/>
    </source>
</evidence>
<feature type="domain" description="DUF732" evidence="2">
    <location>
        <begin position="32"/>
        <end position="102"/>
    </location>
</feature>
<evidence type="ECO:0000259" key="2">
    <source>
        <dbReference type="Pfam" id="PF05305"/>
    </source>
</evidence>
<accession>A0A975JXL0</accession>
<protein>
    <submittedName>
        <fullName evidence="3">DUF732 domain-containing protein</fullName>
    </submittedName>
</protein>